<comment type="function">
    <text evidence="3">Regulates mitochondrial small subunit maturation by controlling 15S rRNA 5'-end processing. Localizes to the 5' precursor of the 15S rRNA in a position that is subsequently occupied by mS47 in the mature yeast mtSSU. Uses structure and sequence-specific RNA recognition, binding to a single-stranded region of the precursor and specifically recognizing bases -6 to -1. The exchange of Ccm1 for mS47 is coupled to the irreversible removal of precursor rRNA that is accompanied by conformational changes of the mitoribosomal proteins uS5m and mS26. These conformational changes signal completion of 5'-end rRNA processing through protection of the mature 5'-end of the 15S rRNA and stabilization of mS47. The removal of the 5' precursor together with the dissociation of Ccm1 may be catalyzed by the 5'-3' exoribonuclease Pet127. Involved in the specific removal of group I introns in mitochondrial encoded transcripts.</text>
</comment>
<evidence type="ECO:0000256" key="6">
    <source>
        <dbReference type="SAM" id="MobiDB-lite"/>
    </source>
</evidence>
<keyword evidence="8" id="KW-1185">Reference proteome</keyword>
<feature type="repeat" description="PPR" evidence="5">
    <location>
        <begin position="838"/>
        <end position="872"/>
    </location>
</feature>
<dbReference type="OrthoDB" id="1908178at2759"/>
<accession>A0A1Y1W6A3</accession>
<comment type="similarity">
    <text evidence="1">Belongs to the CCM1 family.</text>
</comment>
<evidence type="ECO:0000313" key="8">
    <source>
        <dbReference type="Proteomes" id="UP000193922"/>
    </source>
</evidence>
<protein>
    <recommendedName>
        <fullName evidence="9">Pentacotripeptide-repeat region of PRORP domain-containing protein</fullName>
    </recommendedName>
</protein>
<dbReference type="RefSeq" id="XP_040742674.1">
    <property type="nucleotide sequence ID" value="XM_040885574.1"/>
</dbReference>
<evidence type="ECO:0000256" key="1">
    <source>
        <dbReference type="ARBA" id="ARBA00006192"/>
    </source>
</evidence>
<dbReference type="STRING" id="61395.A0A1Y1W6A3"/>
<sequence length="1063" mass="120367">MDLFFFALLSTSIPLGLLALALYLSPSFICLAIYFHLFRAFLRVALIAGLESRARLFAELWYRTFYLMALRASKRSLLWTQRTKPIAVLYRAADQNHRLRATYHYKCEHGILTYHTCTSKRRAEPGCRQFHTGSVLGDRMISDDEITEAFARLDDLLSSESQDVPEIWAMYDQLKIRRLLSFVSFETWTSLLKTCQRTPPRLPGSRRAEMHGSPSNKQLSKTYVGAGHKLDDAKAPGNGHRRDVRLRTLLPLGQGSAAGRLESDFGREFVGDEMRVWTRDMSKRRVLMMLGDMWRCSEPTGTEDTGGFTGGPRDIPIISIWRPVAQHYNIAFDVICRDPASSVDELISLHTDMRLHTVSEDAITFNTLLNGCRRLRAWRHFRAIDEQMRKRHDWGVTRMDATTWGTLIQGYRECEDWESVDRCVALATKACHDWRKDPGVGVEPTVKLWTTIVSVYAQRNMVSQMIGARRVMGKLGLEMSSWAFAAVFAALHRMRRSLARSRKDTWPAVELAIQEFEAMRDGGIVPNATVLTNIILIIGLKNHAQNHKFDEYPGRMQRKLESIGGQVRDELESMVMRGRDPNIYAALLNLSSQSASIHDAEAVWQTLETELRFSQGGSRQPLLNSLTLSAYMHALISCREYEKAISVFYKYVLPMPGGPHGKLRGQLASARLHSVDRSVYEAAIKAFALADRHRLCLQIIQKMTASRIMPSVLTLRYLLLPPDYTDPQKIRLHKYTRRWSLPLSVAREAWDMVLATRRERWLYGSKREEGEMPVIVNDVAAQFIRVAAYGRSVEFGEQVFEALKAEMDYFGMGKPVDEDAGMDAPAEEFPEDMQCVPNVRTYTSMVTLYGYDANLEGVSRIWSEMLERGVQPNLPTYTSLINALHKVALRKRWRRTKAFAEISSQQSIVNASTVDMDGDYHLPGIPDGGHMSTPAEGAVRDRATKQDKMIAQLEDSLMASAGSDKLAMFDIPLGTLLLRYHSMKIRDTAHDIAAESGSPEQVNEETSEDIKRAMRVCLAVDEAGLQPDYRFHSALADLFDTCGDASGAELVRKHMGPLMDPRP</sequence>
<dbReference type="Proteomes" id="UP000193922">
    <property type="component" value="Unassembled WGS sequence"/>
</dbReference>
<dbReference type="Gene3D" id="1.25.40.10">
    <property type="entry name" value="Tetratricopeptide repeat domain"/>
    <property type="match status" value="4"/>
</dbReference>
<evidence type="ECO:0000256" key="4">
    <source>
        <dbReference type="ARBA" id="ARBA00044511"/>
    </source>
</evidence>
<name>A0A1Y1W6A3_9FUNG</name>
<evidence type="ECO:0000256" key="2">
    <source>
        <dbReference type="ARBA" id="ARBA00022737"/>
    </source>
</evidence>
<comment type="subunit">
    <text evidence="4">Binds to mitochondrial small subunit 15S rRNA.</text>
</comment>
<reference evidence="7 8" key="1">
    <citation type="submission" date="2016-07" db="EMBL/GenBank/DDBJ databases">
        <title>Pervasive Adenine N6-methylation of Active Genes in Fungi.</title>
        <authorList>
            <consortium name="DOE Joint Genome Institute"/>
            <person name="Mondo S.J."/>
            <person name="Dannebaum R.O."/>
            <person name="Kuo R.C."/>
            <person name="Labutti K."/>
            <person name="Haridas S."/>
            <person name="Kuo A."/>
            <person name="Salamov A."/>
            <person name="Ahrendt S.R."/>
            <person name="Lipzen A."/>
            <person name="Sullivan W."/>
            <person name="Andreopoulos W.B."/>
            <person name="Clum A."/>
            <person name="Lindquist E."/>
            <person name="Daum C."/>
            <person name="Ramamoorthy G.K."/>
            <person name="Gryganskyi A."/>
            <person name="Culley D."/>
            <person name="Magnuson J.K."/>
            <person name="James T.Y."/>
            <person name="O'Malley M.A."/>
            <person name="Stajich J.E."/>
            <person name="Spatafora J.W."/>
            <person name="Visel A."/>
            <person name="Grigoriev I.V."/>
        </authorList>
    </citation>
    <scope>NUCLEOTIDE SEQUENCE [LARGE SCALE GENOMIC DNA]</scope>
    <source>
        <strain evidence="7 8">ATCC 12442</strain>
    </source>
</reference>
<dbReference type="Pfam" id="PF13041">
    <property type="entry name" value="PPR_2"/>
    <property type="match status" value="1"/>
</dbReference>
<keyword evidence="2" id="KW-0677">Repeat</keyword>
<proteinExistence type="inferred from homology"/>
<dbReference type="InterPro" id="IPR011990">
    <property type="entry name" value="TPR-like_helical_dom_sf"/>
</dbReference>
<comment type="caution">
    <text evidence="7">The sequence shown here is derived from an EMBL/GenBank/DDBJ whole genome shotgun (WGS) entry which is preliminary data.</text>
</comment>
<dbReference type="EMBL" id="MCFD01000008">
    <property type="protein sequence ID" value="ORX68942.1"/>
    <property type="molecule type" value="Genomic_DNA"/>
</dbReference>
<dbReference type="AlphaFoldDB" id="A0A1Y1W6A3"/>
<gene>
    <name evidence="7" type="ORF">DL89DRAFT_258046</name>
</gene>
<dbReference type="NCBIfam" id="TIGR00756">
    <property type="entry name" value="PPR"/>
    <property type="match status" value="1"/>
</dbReference>
<evidence type="ECO:0000256" key="5">
    <source>
        <dbReference type="PROSITE-ProRule" id="PRU00708"/>
    </source>
</evidence>
<dbReference type="PANTHER" id="PTHR47447:SF28">
    <property type="entry name" value="PENTACOTRIPEPTIDE-REPEAT REGION OF PRORP DOMAIN-CONTAINING PROTEIN"/>
    <property type="match status" value="1"/>
</dbReference>
<evidence type="ECO:0000256" key="3">
    <source>
        <dbReference type="ARBA" id="ARBA00044493"/>
    </source>
</evidence>
<dbReference type="GeneID" id="63802222"/>
<feature type="region of interest" description="Disordered" evidence="6">
    <location>
        <begin position="199"/>
        <end position="220"/>
    </location>
</feature>
<organism evidence="7 8">
    <name type="scientific">Linderina pennispora</name>
    <dbReference type="NCBI Taxonomy" id="61395"/>
    <lineage>
        <taxon>Eukaryota</taxon>
        <taxon>Fungi</taxon>
        <taxon>Fungi incertae sedis</taxon>
        <taxon>Zoopagomycota</taxon>
        <taxon>Kickxellomycotina</taxon>
        <taxon>Kickxellomycetes</taxon>
        <taxon>Kickxellales</taxon>
        <taxon>Kickxellaceae</taxon>
        <taxon>Linderina</taxon>
    </lineage>
</organism>
<dbReference type="InterPro" id="IPR002885">
    <property type="entry name" value="PPR_rpt"/>
</dbReference>
<dbReference type="PANTHER" id="PTHR47447">
    <property type="entry name" value="OS03G0856100 PROTEIN"/>
    <property type="match status" value="1"/>
</dbReference>
<evidence type="ECO:0008006" key="9">
    <source>
        <dbReference type="Google" id="ProtNLM"/>
    </source>
</evidence>
<dbReference type="PROSITE" id="PS51375">
    <property type="entry name" value="PPR"/>
    <property type="match status" value="1"/>
</dbReference>
<evidence type="ECO:0000313" key="7">
    <source>
        <dbReference type="EMBL" id="ORX68942.1"/>
    </source>
</evidence>